<dbReference type="EMBL" id="MU157933">
    <property type="protein sequence ID" value="KAF9522806.1"/>
    <property type="molecule type" value="Genomic_DNA"/>
</dbReference>
<sequence>NPDLSHTKSSPQEGHETFKDFILELLPMANEGITSPNHQQSSSALIQKVQKRLDFLLPFRSLAPTFVMAKSTILSNQERLNTRAGLFNLVAFRGVFYGSYFAKTDLRYFADLAAWKCHYCDAVPPDNMTKEAYYINKNCYGTAQAKRSVDVMNSYWEMASGWQSHLNGNISRDPLRLFEFFKTFKNIGDLSALLMVGDLADVGFIPNFEPKQMGKFVFQANKGARDGLHHLGLISSKADEAQVVQGFVDLHTFLEVELESEAKESIGYSVWMLEHALCKYKRLLKPR</sequence>
<feature type="non-terminal residue" evidence="1">
    <location>
        <position position="1"/>
    </location>
</feature>
<gene>
    <name evidence="1" type="ORF">CPB83DRAFT_727948</name>
</gene>
<dbReference type="AlphaFoldDB" id="A0A9P6E593"/>
<proteinExistence type="predicted"/>
<dbReference type="Proteomes" id="UP000807306">
    <property type="component" value="Unassembled WGS sequence"/>
</dbReference>
<evidence type="ECO:0000313" key="2">
    <source>
        <dbReference type="Proteomes" id="UP000807306"/>
    </source>
</evidence>
<feature type="non-terminal residue" evidence="1">
    <location>
        <position position="287"/>
    </location>
</feature>
<evidence type="ECO:0000313" key="1">
    <source>
        <dbReference type="EMBL" id="KAF9522806.1"/>
    </source>
</evidence>
<accession>A0A9P6E593</accession>
<protein>
    <submittedName>
        <fullName evidence="1">Uncharacterized protein</fullName>
    </submittedName>
</protein>
<name>A0A9P6E593_9AGAR</name>
<reference evidence="1" key="1">
    <citation type="submission" date="2020-11" db="EMBL/GenBank/DDBJ databases">
        <authorList>
            <consortium name="DOE Joint Genome Institute"/>
            <person name="Ahrendt S."/>
            <person name="Riley R."/>
            <person name="Andreopoulos W."/>
            <person name="Labutti K."/>
            <person name="Pangilinan J."/>
            <person name="Ruiz-Duenas F.J."/>
            <person name="Barrasa J.M."/>
            <person name="Sanchez-Garcia M."/>
            <person name="Camarero S."/>
            <person name="Miyauchi S."/>
            <person name="Serrano A."/>
            <person name="Linde D."/>
            <person name="Babiker R."/>
            <person name="Drula E."/>
            <person name="Ayuso-Fernandez I."/>
            <person name="Pacheco R."/>
            <person name="Padilla G."/>
            <person name="Ferreira P."/>
            <person name="Barriuso J."/>
            <person name="Kellner H."/>
            <person name="Castanera R."/>
            <person name="Alfaro M."/>
            <person name="Ramirez L."/>
            <person name="Pisabarro A.G."/>
            <person name="Kuo A."/>
            <person name="Tritt A."/>
            <person name="Lipzen A."/>
            <person name="He G."/>
            <person name="Yan M."/>
            <person name="Ng V."/>
            <person name="Cullen D."/>
            <person name="Martin F."/>
            <person name="Rosso M.-N."/>
            <person name="Henrissat B."/>
            <person name="Hibbett D."/>
            <person name="Martinez A.T."/>
            <person name="Grigoriev I.V."/>
        </authorList>
    </citation>
    <scope>NUCLEOTIDE SEQUENCE</scope>
    <source>
        <strain evidence="1">CBS 506.95</strain>
    </source>
</reference>
<keyword evidence="2" id="KW-1185">Reference proteome</keyword>
<dbReference type="OrthoDB" id="2934473at2759"/>
<organism evidence="1 2">
    <name type="scientific">Crepidotus variabilis</name>
    <dbReference type="NCBI Taxonomy" id="179855"/>
    <lineage>
        <taxon>Eukaryota</taxon>
        <taxon>Fungi</taxon>
        <taxon>Dikarya</taxon>
        <taxon>Basidiomycota</taxon>
        <taxon>Agaricomycotina</taxon>
        <taxon>Agaricomycetes</taxon>
        <taxon>Agaricomycetidae</taxon>
        <taxon>Agaricales</taxon>
        <taxon>Agaricineae</taxon>
        <taxon>Crepidotaceae</taxon>
        <taxon>Crepidotus</taxon>
    </lineage>
</organism>
<comment type="caution">
    <text evidence="1">The sequence shown here is derived from an EMBL/GenBank/DDBJ whole genome shotgun (WGS) entry which is preliminary data.</text>
</comment>